<dbReference type="GO" id="GO:0007165">
    <property type="term" value="P:signal transduction"/>
    <property type="evidence" value="ECO:0007669"/>
    <property type="project" value="InterPro"/>
</dbReference>
<name>A0A1X7K3K0_9BACT</name>
<dbReference type="SMART" id="SM00260">
    <property type="entry name" value="CheW"/>
    <property type="match status" value="1"/>
</dbReference>
<dbReference type="InterPro" id="IPR036061">
    <property type="entry name" value="CheW-like_dom_sf"/>
</dbReference>
<dbReference type="Gene3D" id="2.40.50.180">
    <property type="entry name" value="CheA-289, Domain 4"/>
    <property type="match status" value="1"/>
</dbReference>
<proteinExistence type="predicted"/>
<evidence type="ECO:0000259" key="1">
    <source>
        <dbReference type="PROSITE" id="PS50851"/>
    </source>
</evidence>
<dbReference type="InterPro" id="IPR039315">
    <property type="entry name" value="CheW"/>
</dbReference>
<dbReference type="InterPro" id="IPR002545">
    <property type="entry name" value="CheW-lke_dom"/>
</dbReference>
<gene>
    <name evidence="2" type="ORF">SAMN06275492_12036</name>
</gene>
<dbReference type="SUPFAM" id="SSF50341">
    <property type="entry name" value="CheW-like"/>
    <property type="match status" value="1"/>
</dbReference>
<dbReference type="PROSITE" id="PS50851">
    <property type="entry name" value="CHEW"/>
    <property type="match status" value="1"/>
</dbReference>
<feature type="domain" description="CheW-like" evidence="1">
    <location>
        <begin position="28"/>
        <end position="168"/>
    </location>
</feature>
<sequence length="168" mass="18239">MKKDVSTVLEERAEALASGRAQNSLDKGDEFVTFRLGQELYGISSELVGEVFPAREITPLPAVPDFIVGVVNLRGKIVSVNDLKAILDLPKSSAPDRFILVLRSPSMEIGLLVEPPVDVMTAPSHSLGPPLPSSSGIEDYISGIHEDVVILKGDRILSDRRLIVNREL</sequence>
<dbReference type="PANTHER" id="PTHR22617:SF23">
    <property type="entry name" value="CHEMOTAXIS PROTEIN CHEW"/>
    <property type="match status" value="1"/>
</dbReference>
<dbReference type="GO" id="GO:0005829">
    <property type="term" value="C:cytosol"/>
    <property type="evidence" value="ECO:0007669"/>
    <property type="project" value="TreeGrafter"/>
</dbReference>
<keyword evidence="3" id="KW-1185">Reference proteome</keyword>
<dbReference type="RefSeq" id="WP_159448290.1">
    <property type="nucleotide sequence ID" value="NZ_FXBB01000020.1"/>
</dbReference>
<dbReference type="EMBL" id="FXBB01000020">
    <property type="protein sequence ID" value="SMG35304.1"/>
    <property type="molecule type" value="Genomic_DNA"/>
</dbReference>
<dbReference type="GO" id="GO:0006935">
    <property type="term" value="P:chemotaxis"/>
    <property type="evidence" value="ECO:0007669"/>
    <property type="project" value="InterPro"/>
</dbReference>
<evidence type="ECO:0000313" key="2">
    <source>
        <dbReference type="EMBL" id="SMG35304.1"/>
    </source>
</evidence>
<accession>A0A1X7K3K0</accession>
<dbReference type="Pfam" id="PF01584">
    <property type="entry name" value="CheW"/>
    <property type="match status" value="1"/>
</dbReference>
<protein>
    <submittedName>
        <fullName evidence="2">CheW protein</fullName>
    </submittedName>
</protein>
<evidence type="ECO:0000313" key="3">
    <source>
        <dbReference type="Proteomes" id="UP000193355"/>
    </source>
</evidence>
<dbReference type="Gene3D" id="2.30.30.40">
    <property type="entry name" value="SH3 Domains"/>
    <property type="match status" value="1"/>
</dbReference>
<dbReference type="OrthoDB" id="9794382at2"/>
<reference evidence="3" key="1">
    <citation type="submission" date="2017-04" db="EMBL/GenBank/DDBJ databases">
        <authorList>
            <person name="Varghese N."/>
            <person name="Submissions S."/>
        </authorList>
    </citation>
    <scope>NUCLEOTIDE SEQUENCE [LARGE SCALE GENOMIC DNA]</scope>
    <source>
        <strain evidence="3">USBA 82</strain>
    </source>
</reference>
<dbReference type="Proteomes" id="UP000193355">
    <property type="component" value="Unassembled WGS sequence"/>
</dbReference>
<dbReference type="STRING" id="561720.SAMN06275492_12036"/>
<dbReference type="PANTHER" id="PTHR22617">
    <property type="entry name" value="CHEMOTAXIS SENSOR HISTIDINE KINASE-RELATED"/>
    <property type="match status" value="1"/>
</dbReference>
<dbReference type="AlphaFoldDB" id="A0A1X7K3K0"/>
<organism evidence="2 3">
    <name type="scientific">Dethiosulfovibrio salsuginis</name>
    <dbReference type="NCBI Taxonomy" id="561720"/>
    <lineage>
        <taxon>Bacteria</taxon>
        <taxon>Thermotogati</taxon>
        <taxon>Synergistota</taxon>
        <taxon>Synergistia</taxon>
        <taxon>Synergistales</taxon>
        <taxon>Dethiosulfovibrionaceae</taxon>
        <taxon>Dethiosulfovibrio</taxon>
    </lineage>
</organism>